<keyword evidence="2" id="KW-1185">Reference proteome</keyword>
<gene>
    <name evidence="1" type="ORF">CAGA_24560</name>
</gene>
<organism evidence="1 2">
    <name type="scientific">Caproiciproducens galactitolivorans</name>
    <dbReference type="NCBI Taxonomy" id="642589"/>
    <lineage>
        <taxon>Bacteria</taxon>
        <taxon>Bacillati</taxon>
        <taxon>Bacillota</taxon>
        <taxon>Clostridia</taxon>
        <taxon>Eubacteriales</taxon>
        <taxon>Acutalibacteraceae</taxon>
        <taxon>Caproiciproducens</taxon>
    </lineage>
</organism>
<reference evidence="1 2" key="1">
    <citation type="submission" date="2019-04" db="EMBL/GenBank/DDBJ databases">
        <authorList>
            <person name="Poehlein A."/>
            <person name="Bengelsdorf F.R."/>
            <person name="Duerre P."/>
            <person name="Daniel R."/>
        </authorList>
    </citation>
    <scope>NUCLEOTIDE SEQUENCE [LARGE SCALE GENOMIC DNA]</scope>
    <source>
        <strain evidence="1 2">BS-1</strain>
    </source>
</reference>
<accession>A0A4Z0Y824</accession>
<protein>
    <submittedName>
        <fullName evidence="1">Uncharacterized protein</fullName>
    </submittedName>
</protein>
<dbReference type="RefSeq" id="WP_135661154.1">
    <property type="nucleotide sequence ID" value="NZ_SRMQ01000018.1"/>
</dbReference>
<evidence type="ECO:0000313" key="1">
    <source>
        <dbReference type="EMBL" id="TGJ75431.1"/>
    </source>
</evidence>
<sequence length="176" mass="19393">MSGIPVIVGGATKETKPSVIIGGAEKKIYDGYVIVGGVAKRFYKSAIAYTRTAHNDYGYTWTFAEPLPIKPTDGIEAYFSVENEIGRKIYVKAWGRFANAFLSYTYRNNSKDGVSIRTSFNQADEFGQVLSTSDFILSISVEGGFMDSETTRGERGLYLIMNGTEIYLGESGEIEI</sequence>
<name>A0A4Z0Y824_9FIRM</name>
<dbReference type="EMBL" id="SRMQ01000018">
    <property type="protein sequence ID" value="TGJ75431.1"/>
    <property type="molecule type" value="Genomic_DNA"/>
</dbReference>
<proteinExistence type="predicted"/>
<dbReference type="Proteomes" id="UP000297714">
    <property type="component" value="Unassembled WGS sequence"/>
</dbReference>
<evidence type="ECO:0000313" key="2">
    <source>
        <dbReference type="Proteomes" id="UP000297714"/>
    </source>
</evidence>
<dbReference type="AlphaFoldDB" id="A0A4Z0Y824"/>
<comment type="caution">
    <text evidence="1">The sequence shown here is derived from an EMBL/GenBank/DDBJ whole genome shotgun (WGS) entry which is preliminary data.</text>
</comment>